<evidence type="ECO:0000313" key="2">
    <source>
        <dbReference type="EMBL" id="AVX03528.1"/>
    </source>
</evidence>
<dbReference type="EMBL" id="CP021330">
    <property type="protein sequence ID" value="AVX03528.1"/>
    <property type="molecule type" value="Genomic_DNA"/>
</dbReference>
<feature type="signal peptide" evidence="1">
    <location>
        <begin position="1"/>
        <end position="21"/>
    </location>
</feature>
<evidence type="ECO:0000313" key="3">
    <source>
        <dbReference type="Proteomes" id="UP000258927"/>
    </source>
</evidence>
<dbReference type="STRING" id="1122213.GCA_000423365_01798"/>
<reference evidence="2 3" key="1">
    <citation type="submission" date="2017-05" db="EMBL/GenBank/DDBJ databases">
        <title>Genome Analysis of Maritalea myrionectae HL2708#5.</title>
        <authorList>
            <consortium name="Cotde Inc.-PKNU"/>
            <person name="Jang D."/>
            <person name="Oh H.-M."/>
        </authorList>
    </citation>
    <scope>NUCLEOTIDE SEQUENCE [LARGE SCALE GENOMIC DNA]</scope>
    <source>
        <strain evidence="2 3">HL2708#5</strain>
    </source>
</reference>
<keyword evidence="3" id="KW-1185">Reference proteome</keyword>
<proteinExistence type="predicted"/>
<accession>A0A2R4MBW8</accession>
<gene>
    <name evidence="2" type="ORF">MXMO3_00997</name>
</gene>
<dbReference type="RefSeq" id="WP_117395151.1">
    <property type="nucleotide sequence ID" value="NZ_CP021330.1"/>
</dbReference>
<feature type="chain" id="PRO_5015336900" evidence="1">
    <location>
        <begin position="22"/>
        <end position="108"/>
    </location>
</feature>
<name>A0A2R4MBW8_9HYPH</name>
<protein>
    <submittedName>
        <fullName evidence="2">Uncharacterized protein</fullName>
    </submittedName>
</protein>
<sequence>MIRIFTLLVAAILLLGQLNMASNAAQGGSFALIDAYEQSVESAHGCCDDKAAATLGAMDCASECVPAILSGFALVMPPKLERASETFVLPMRAIEEWPNGPPPIFHNV</sequence>
<dbReference type="KEGG" id="mmyr:MXMO3_00997"/>
<dbReference type="Proteomes" id="UP000258927">
    <property type="component" value="Chromosome"/>
</dbReference>
<organism evidence="2 3">
    <name type="scientific">Maritalea myrionectae</name>
    <dbReference type="NCBI Taxonomy" id="454601"/>
    <lineage>
        <taxon>Bacteria</taxon>
        <taxon>Pseudomonadati</taxon>
        <taxon>Pseudomonadota</taxon>
        <taxon>Alphaproteobacteria</taxon>
        <taxon>Hyphomicrobiales</taxon>
        <taxon>Devosiaceae</taxon>
        <taxon>Maritalea</taxon>
    </lineage>
</organism>
<keyword evidence="1" id="KW-0732">Signal</keyword>
<evidence type="ECO:0000256" key="1">
    <source>
        <dbReference type="SAM" id="SignalP"/>
    </source>
</evidence>
<dbReference type="AlphaFoldDB" id="A0A2R4MBW8"/>